<feature type="transmembrane region" description="Helical" evidence="6">
    <location>
        <begin position="26"/>
        <end position="49"/>
    </location>
</feature>
<evidence type="ECO:0000256" key="1">
    <source>
        <dbReference type="ARBA" id="ARBA00004651"/>
    </source>
</evidence>
<feature type="transmembrane region" description="Helical" evidence="6">
    <location>
        <begin position="56"/>
        <end position="79"/>
    </location>
</feature>
<feature type="transmembrane region" description="Helical" evidence="6">
    <location>
        <begin position="177"/>
        <end position="194"/>
    </location>
</feature>
<dbReference type="EMBL" id="CP093366">
    <property type="protein sequence ID" value="UQS82847.1"/>
    <property type="molecule type" value="Genomic_DNA"/>
</dbReference>
<accession>A0ABY4PAY8</accession>
<gene>
    <name evidence="8" type="ORF">MOO45_00470</name>
</gene>
<evidence type="ECO:0000256" key="4">
    <source>
        <dbReference type="ARBA" id="ARBA00022989"/>
    </source>
</evidence>
<dbReference type="Proteomes" id="UP000831495">
    <property type="component" value="Chromosome"/>
</dbReference>
<name>A0ABY4PAY8_9LACO</name>
<dbReference type="InterPro" id="IPR020846">
    <property type="entry name" value="MFS_dom"/>
</dbReference>
<protein>
    <submittedName>
        <fullName evidence="8">MFS transporter</fullName>
    </submittedName>
</protein>
<feature type="transmembrane region" description="Helical" evidence="6">
    <location>
        <begin position="409"/>
        <end position="430"/>
    </location>
</feature>
<evidence type="ECO:0000256" key="5">
    <source>
        <dbReference type="ARBA" id="ARBA00023136"/>
    </source>
</evidence>
<sequence>MSISQSALSTAYPTLMRYFGLPMSSIQWLTTGFMLVMTVMIPVSPWLLANISFKSLFLSLLAIFDVGTLLIIVAPNFALMMFGRVLEAIAVGVLFPSYQTVLLKITADKERGTMMGLAGLVMGSALAVGPIISGIVLRFFSWQGVFILFLLIITVVLLVAMRTITSPLSLTPIKLDWLSALSSVSFIGLLYVLTQWGKTLVFTPFLGQLLAVSCLGLGVFIWRQLTVQQPMLQLRVMQTFNFDLAILLTGISYISLIVVTIIFPLYYQNILHLSAFWSGLALVPGAVVLSVLNPLTGKLADHFGFKTILFVGMLMISGGWLLLWLLHHQLNLWWLLLLAALIEGGNAFVMMPAVTMGANVLPGKYLAHGTAVITTFRQTLGSFGVTLATLLLALPARGSTSSFRKQNQFHLVFLVFLGISLLGLLAAVVIRDKKRTN</sequence>
<keyword evidence="5 6" id="KW-0472">Membrane</keyword>
<dbReference type="Pfam" id="PF07690">
    <property type="entry name" value="MFS_1"/>
    <property type="match status" value="1"/>
</dbReference>
<keyword evidence="9" id="KW-1185">Reference proteome</keyword>
<feature type="transmembrane region" description="Helical" evidence="6">
    <location>
        <begin position="307"/>
        <end position="326"/>
    </location>
</feature>
<dbReference type="PANTHER" id="PTHR42718:SF9">
    <property type="entry name" value="MAJOR FACILITATOR SUPERFAMILY MULTIDRUG TRANSPORTER MFSC"/>
    <property type="match status" value="1"/>
</dbReference>
<dbReference type="Gene3D" id="1.20.1250.20">
    <property type="entry name" value="MFS general substrate transporter like domains"/>
    <property type="match status" value="1"/>
</dbReference>
<evidence type="ECO:0000256" key="2">
    <source>
        <dbReference type="ARBA" id="ARBA00022448"/>
    </source>
</evidence>
<dbReference type="RefSeq" id="WP_249515111.1">
    <property type="nucleotide sequence ID" value="NZ_CP093366.1"/>
</dbReference>
<reference evidence="8" key="1">
    <citation type="journal article" date="2022" name="Int. J. Syst. Evol. Microbiol.">
        <title>Apilactobacillus apisilvae sp. nov., Nicolia spurrieriana gen. nov. sp. nov., Bombilactobacillus folatiphilus sp. nov. and Bombilactobacillus thymidiniphilus sp. nov., four new lactic acid bacterial isolates from stingless bees Tetragonula carbonaria and Austroplebeia australis.</title>
        <authorList>
            <person name="Oliphant S.A."/>
            <person name="Watson-Haigh N.S."/>
            <person name="Sumby K.M."/>
            <person name="Gardner J."/>
            <person name="Groom S."/>
            <person name="Jiranek V."/>
        </authorList>
    </citation>
    <scope>NUCLEOTIDE SEQUENCE</scope>
    <source>
        <strain evidence="8">SG4_D2</strain>
    </source>
</reference>
<evidence type="ECO:0000259" key="7">
    <source>
        <dbReference type="PROSITE" id="PS50850"/>
    </source>
</evidence>
<feature type="transmembrane region" description="Helical" evidence="6">
    <location>
        <begin position="332"/>
        <end position="358"/>
    </location>
</feature>
<dbReference type="PROSITE" id="PS50850">
    <property type="entry name" value="MFS"/>
    <property type="match status" value="1"/>
</dbReference>
<keyword evidence="4 6" id="KW-1133">Transmembrane helix</keyword>
<feature type="domain" description="Major facilitator superfamily (MFS) profile" evidence="7">
    <location>
        <begin position="1"/>
        <end position="435"/>
    </location>
</feature>
<evidence type="ECO:0000256" key="3">
    <source>
        <dbReference type="ARBA" id="ARBA00022692"/>
    </source>
</evidence>
<feature type="transmembrane region" description="Helical" evidence="6">
    <location>
        <begin position="242"/>
        <end position="267"/>
    </location>
</feature>
<evidence type="ECO:0000256" key="6">
    <source>
        <dbReference type="SAM" id="Phobius"/>
    </source>
</evidence>
<dbReference type="InterPro" id="IPR036259">
    <property type="entry name" value="MFS_trans_sf"/>
</dbReference>
<organism evidence="8 9">
    <name type="scientific">Bombilactobacillus folatiphilus</name>
    <dbReference type="NCBI Taxonomy" id="2923362"/>
    <lineage>
        <taxon>Bacteria</taxon>
        <taxon>Bacillati</taxon>
        <taxon>Bacillota</taxon>
        <taxon>Bacilli</taxon>
        <taxon>Lactobacillales</taxon>
        <taxon>Lactobacillaceae</taxon>
        <taxon>Bombilactobacillus</taxon>
    </lineage>
</organism>
<dbReference type="PANTHER" id="PTHR42718">
    <property type="entry name" value="MAJOR FACILITATOR SUPERFAMILY MULTIDRUG TRANSPORTER MFSC"/>
    <property type="match status" value="1"/>
</dbReference>
<feature type="transmembrane region" description="Helical" evidence="6">
    <location>
        <begin position="117"/>
        <end position="140"/>
    </location>
</feature>
<feature type="transmembrane region" description="Helical" evidence="6">
    <location>
        <begin position="273"/>
        <end position="295"/>
    </location>
</feature>
<keyword evidence="3 6" id="KW-0812">Transmembrane</keyword>
<proteinExistence type="predicted"/>
<dbReference type="InterPro" id="IPR011701">
    <property type="entry name" value="MFS"/>
</dbReference>
<comment type="subcellular location">
    <subcellularLocation>
        <location evidence="1">Cell membrane</location>
        <topology evidence="1">Multi-pass membrane protein</topology>
    </subcellularLocation>
</comment>
<dbReference type="Gene3D" id="1.20.1720.10">
    <property type="entry name" value="Multidrug resistance protein D"/>
    <property type="match status" value="1"/>
</dbReference>
<evidence type="ECO:0000313" key="9">
    <source>
        <dbReference type="Proteomes" id="UP000831495"/>
    </source>
</evidence>
<feature type="transmembrane region" description="Helical" evidence="6">
    <location>
        <begin position="379"/>
        <end position="397"/>
    </location>
</feature>
<dbReference type="SUPFAM" id="SSF103473">
    <property type="entry name" value="MFS general substrate transporter"/>
    <property type="match status" value="1"/>
</dbReference>
<feature type="transmembrane region" description="Helical" evidence="6">
    <location>
        <begin position="146"/>
        <end position="165"/>
    </location>
</feature>
<keyword evidence="2" id="KW-0813">Transport</keyword>
<feature type="transmembrane region" description="Helical" evidence="6">
    <location>
        <begin position="200"/>
        <end position="222"/>
    </location>
</feature>
<evidence type="ECO:0000313" key="8">
    <source>
        <dbReference type="EMBL" id="UQS82847.1"/>
    </source>
</evidence>